<dbReference type="OrthoDB" id="6369570at2759"/>
<protein>
    <submittedName>
        <fullName evidence="1">Uncharacterized protein</fullName>
    </submittedName>
</protein>
<evidence type="ECO:0000313" key="1">
    <source>
        <dbReference type="EMBL" id="JAN36933.1"/>
    </source>
</evidence>
<sequence length="285" mass="29721">MLTSSAAFSVGVFTLSADFSSSFFASIMAGSADEATAIEGATKGATLPTHLVPGITPANMKLSVIIFSLVIPTGMAAPLNVVNPHVQAFPSPFAHAVPVHIVHAIPAVETRVHYAETPVVVGHSTQILKPNLNPFVVAPLVAPSIAVASSADPAIIEAKKDEEKSADKVKTPTEKAAEDVNIPLTYVAHRFAFAAPTVLDVKASVSAGDAPPVDQLVTKQKVIAPVRAISEVTPQVHVQHPTKINVEKVAVEVPVATPYALPVPVPVAPHYEIHHVHTPALTVVA</sequence>
<proteinExistence type="predicted"/>
<accession>A0A0N8E683</accession>
<reference evidence="1" key="1">
    <citation type="submission" date="2015-10" db="EMBL/GenBank/DDBJ databases">
        <title>EvidentialGene: Evidence-directed Construction of Complete mRNA Transcriptomes without Genomes.</title>
        <authorList>
            <person name="Gilbert D.G."/>
        </authorList>
    </citation>
    <scope>NUCLEOTIDE SEQUENCE</scope>
</reference>
<name>A0A0N8E683_9CRUS</name>
<dbReference type="AlphaFoldDB" id="A0A0N8E683"/>
<dbReference type="EMBL" id="GDIQ01057804">
    <property type="protein sequence ID" value="JAN36933.1"/>
    <property type="molecule type" value="Transcribed_RNA"/>
</dbReference>
<organism evidence="1">
    <name type="scientific">Daphnia magna</name>
    <dbReference type="NCBI Taxonomy" id="35525"/>
    <lineage>
        <taxon>Eukaryota</taxon>
        <taxon>Metazoa</taxon>
        <taxon>Ecdysozoa</taxon>
        <taxon>Arthropoda</taxon>
        <taxon>Crustacea</taxon>
        <taxon>Branchiopoda</taxon>
        <taxon>Diplostraca</taxon>
        <taxon>Cladocera</taxon>
        <taxon>Anomopoda</taxon>
        <taxon>Daphniidae</taxon>
        <taxon>Daphnia</taxon>
    </lineage>
</organism>